<evidence type="ECO:0000256" key="4">
    <source>
        <dbReference type="ARBA" id="ARBA00022801"/>
    </source>
</evidence>
<accession>A0A1X0JEQ4</accession>
<dbReference type="OrthoDB" id="9803580at2"/>
<name>A0A1X0JEQ4_9MYCO</name>
<evidence type="ECO:0000313" key="11">
    <source>
        <dbReference type="EMBL" id="ORB61254.1"/>
    </source>
</evidence>
<keyword evidence="4" id="KW-0378">Hydrolase</keyword>
<dbReference type="EMBL" id="MVIM01000027">
    <property type="protein sequence ID" value="ORB61254.1"/>
    <property type="molecule type" value="Genomic_DNA"/>
</dbReference>
<keyword evidence="5" id="KW-0521">NADP</keyword>
<keyword evidence="12" id="KW-1185">Reference proteome</keyword>
<keyword evidence="2" id="KW-0028">Amino-acid biosynthesis</keyword>
<dbReference type="PRINTS" id="PR00085">
    <property type="entry name" value="THFDHDRGNASE"/>
</dbReference>
<dbReference type="GO" id="GO:0000105">
    <property type="term" value="P:L-histidine biosynthetic process"/>
    <property type="evidence" value="ECO:0007669"/>
    <property type="project" value="UniProtKB-KW"/>
</dbReference>
<dbReference type="SUPFAM" id="SSF53223">
    <property type="entry name" value="Aminoacid dehydrogenase-like, N-terminal domain"/>
    <property type="match status" value="1"/>
</dbReference>
<dbReference type="GO" id="GO:0004488">
    <property type="term" value="F:methylenetetrahydrofolate dehydrogenase (NADP+) activity"/>
    <property type="evidence" value="ECO:0007669"/>
    <property type="project" value="InterPro"/>
</dbReference>
<dbReference type="Proteomes" id="UP000192411">
    <property type="component" value="Unassembled WGS sequence"/>
</dbReference>
<proteinExistence type="predicted"/>
<comment type="caution">
    <text evidence="11">The sequence shown here is derived from an EMBL/GenBank/DDBJ whole genome shotgun (WGS) entry which is preliminary data.</text>
</comment>
<evidence type="ECO:0000256" key="2">
    <source>
        <dbReference type="ARBA" id="ARBA00022605"/>
    </source>
</evidence>
<dbReference type="PANTHER" id="PTHR48099:SF5">
    <property type="entry name" value="C-1-TETRAHYDROFOLATE SYNTHASE, CYTOPLASMIC"/>
    <property type="match status" value="1"/>
</dbReference>
<keyword evidence="3" id="KW-0658">Purine biosynthesis</keyword>
<evidence type="ECO:0000256" key="9">
    <source>
        <dbReference type="ARBA" id="ARBA00023268"/>
    </source>
</evidence>
<organism evidence="11 12">
    <name type="scientific">Mycolicibacterium tusciae</name>
    <dbReference type="NCBI Taxonomy" id="75922"/>
    <lineage>
        <taxon>Bacteria</taxon>
        <taxon>Bacillati</taxon>
        <taxon>Actinomycetota</taxon>
        <taxon>Actinomycetes</taxon>
        <taxon>Mycobacteriales</taxon>
        <taxon>Mycobacteriaceae</taxon>
        <taxon>Mycolicibacterium</taxon>
    </lineage>
</organism>
<keyword evidence="6" id="KW-0560">Oxidoreductase</keyword>
<feature type="domain" description="Tetrahydrofolate dehydrogenase/cyclohydrolase catalytic" evidence="10">
    <location>
        <begin position="7"/>
        <end position="110"/>
    </location>
</feature>
<dbReference type="GO" id="GO:0005829">
    <property type="term" value="C:cytosol"/>
    <property type="evidence" value="ECO:0007669"/>
    <property type="project" value="TreeGrafter"/>
</dbReference>
<dbReference type="STRING" id="75922.BST47_28470"/>
<dbReference type="InterPro" id="IPR046346">
    <property type="entry name" value="Aminoacid_DH-like_N_sf"/>
</dbReference>
<dbReference type="GO" id="GO:0004477">
    <property type="term" value="F:methenyltetrahydrofolate cyclohydrolase activity"/>
    <property type="evidence" value="ECO:0007669"/>
    <property type="project" value="TreeGrafter"/>
</dbReference>
<dbReference type="Gene3D" id="3.40.50.10860">
    <property type="entry name" value="Leucine Dehydrogenase, chain A, domain 1"/>
    <property type="match status" value="1"/>
</dbReference>
<dbReference type="GO" id="GO:0006164">
    <property type="term" value="P:purine nucleotide biosynthetic process"/>
    <property type="evidence" value="ECO:0007669"/>
    <property type="project" value="UniProtKB-KW"/>
</dbReference>
<evidence type="ECO:0000256" key="1">
    <source>
        <dbReference type="ARBA" id="ARBA00004777"/>
    </source>
</evidence>
<dbReference type="PANTHER" id="PTHR48099">
    <property type="entry name" value="C-1-TETRAHYDROFOLATE SYNTHASE, CYTOPLASMIC-RELATED"/>
    <property type="match status" value="1"/>
</dbReference>
<keyword evidence="8" id="KW-0486">Methionine biosynthesis</keyword>
<keyword evidence="7" id="KW-0368">Histidine biosynthesis</keyword>
<evidence type="ECO:0000313" key="12">
    <source>
        <dbReference type="Proteomes" id="UP000192411"/>
    </source>
</evidence>
<evidence type="ECO:0000256" key="3">
    <source>
        <dbReference type="ARBA" id="ARBA00022755"/>
    </source>
</evidence>
<gene>
    <name evidence="11" type="ORF">BST47_28470</name>
</gene>
<evidence type="ECO:0000256" key="5">
    <source>
        <dbReference type="ARBA" id="ARBA00022857"/>
    </source>
</evidence>
<dbReference type="AlphaFoldDB" id="A0A1X0JEQ4"/>
<dbReference type="GO" id="GO:0035999">
    <property type="term" value="P:tetrahydrofolate interconversion"/>
    <property type="evidence" value="ECO:0007669"/>
    <property type="project" value="TreeGrafter"/>
</dbReference>
<reference evidence="11 12" key="1">
    <citation type="submission" date="2017-02" db="EMBL/GenBank/DDBJ databases">
        <title>The new phylogeny of genus Mycobacterium.</title>
        <authorList>
            <person name="Tortoli E."/>
            <person name="Trovato A."/>
            <person name="Cirillo D.M."/>
        </authorList>
    </citation>
    <scope>NUCLEOTIDE SEQUENCE [LARGE SCALE GENOMIC DNA]</scope>
    <source>
        <strain evidence="11 12">DSM 44338</strain>
    </source>
</reference>
<dbReference type="InterPro" id="IPR020630">
    <property type="entry name" value="THF_DH/CycHdrlase_cat_dom"/>
</dbReference>
<dbReference type="InterPro" id="IPR000672">
    <property type="entry name" value="THF_DH/CycHdrlase"/>
</dbReference>
<sequence length="139" mass="15400">MRWKPKIQGTKPYDPTRAETREQAAEFHKTCGRKPCLATVLVGDDPASHTYVRMKTNRCRSTGLESRSHQIAAIATTSDVVDLVPSLSAKDSVDGILVPHPMPAHVDERADFEPSPSKDPISRARLLFGQYLNVCDRSV</sequence>
<comment type="pathway">
    <text evidence="1">One-carbon metabolism; tetrahydrofolate interconversion.</text>
</comment>
<dbReference type="RefSeq" id="WP_082635009.1">
    <property type="nucleotide sequence ID" value="NZ_MVIM01000027.1"/>
</dbReference>
<dbReference type="GO" id="GO:0009086">
    <property type="term" value="P:methionine biosynthetic process"/>
    <property type="evidence" value="ECO:0007669"/>
    <property type="project" value="UniProtKB-KW"/>
</dbReference>
<evidence type="ECO:0000256" key="6">
    <source>
        <dbReference type="ARBA" id="ARBA00023002"/>
    </source>
</evidence>
<dbReference type="Pfam" id="PF00763">
    <property type="entry name" value="THF_DHG_CYH"/>
    <property type="match status" value="1"/>
</dbReference>
<keyword evidence="9" id="KW-0511">Multifunctional enzyme</keyword>
<protein>
    <recommendedName>
        <fullName evidence="10">Tetrahydrofolate dehydrogenase/cyclohydrolase catalytic domain-containing protein</fullName>
    </recommendedName>
</protein>
<evidence type="ECO:0000256" key="8">
    <source>
        <dbReference type="ARBA" id="ARBA00023167"/>
    </source>
</evidence>
<evidence type="ECO:0000259" key="10">
    <source>
        <dbReference type="Pfam" id="PF00763"/>
    </source>
</evidence>
<evidence type="ECO:0000256" key="7">
    <source>
        <dbReference type="ARBA" id="ARBA00023102"/>
    </source>
</evidence>